<dbReference type="SUPFAM" id="SSF55594">
    <property type="entry name" value="HPr-like"/>
    <property type="match status" value="1"/>
</dbReference>
<comment type="function">
    <text evidence="1">General (non sugar-specific) component of the phosphoenolpyruvate-dependent sugar phosphotransferase system (sugar PTS). This major carbohydrate active-transport system catalyzes the phosphorylation of incoming sugar substrates concomitantly with their translocation across the cell membrane. The phosphoryl group from phosphoenolpyruvate (PEP) is transferred to the phosphoryl carrier protein HPr by enzyme I. Phospho-HPr then transfers it to the PTS EIIA domain.</text>
</comment>
<dbReference type="Gene3D" id="3.30.1340.10">
    <property type="entry name" value="HPr-like"/>
    <property type="match status" value="1"/>
</dbReference>
<keyword evidence="7" id="KW-0119">Carbohydrate metabolism</keyword>
<accession>A0ABW4L6E7</accession>
<dbReference type="EMBL" id="JBHUEE010000003">
    <property type="protein sequence ID" value="MFD1717656.1"/>
    <property type="molecule type" value="Genomic_DNA"/>
</dbReference>
<dbReference type="SUPFAM" id="SSF51569">
    <property type="entry name" value="Aldolase"/>
    <property type="match status" value="1"/>
</dbReference>
<dbReference type="PANTHER" id="PTHR30246">
    <property type="entry name" value="2-KETO-3-DEOXY-6-PHOSPHOGLUCONATE ALDOLASE"/>
    <property type="match status" value="1"/>
</dbReference>
<dbReference type="Proteomes" id="UP001597277">
    <property type="component" value="Unassembled WGS sequence"/>
</dbReference>
<comment type="similarity">
    <text evidence="3">Belongs to the KHG/KDPG aldolase family.</text>
</comment>
<dbReference type="CDD" id="cd00452">
    <property type="entry name" value="KDPG_aldolase"/>
    <property type="match status" value="1"/>
</dbReference>
<evidence type="ECO:0000256" key="7">
    <source>
        <dbReference type="ARBA" id="ARBA00023277"/>
    </source>
</evidence>
<evidence type="ECO:0000259" key="8">
    <source>
        <dbReference type="PROSITE" id="PS51350"/>
    </source>
</evidence>
<evidence type="ECO:0000256" key="3">
    <source>
        <dbReference type="ARBA" id="ARBA00006906"/>
    </source>
</evidence>
<dbReference type="CDD" id="cd00367">
    <property type="entry name" value="PTS-HPr_like"/>
    <property type="match status" value="1"/>
</dbReference>
<evidence type="ECO:0000256" key="2">
    <source>
        <dbReference type="ARBA" id="ARBA00004761"/>
    </source>
</evidence>
<comment type="caution">
    <text evidence="9">The sequence shown here is derived from an EMBL/GenBank/DDBJ whole genome shotgun (WGS) entry which is preliminary data.</text>
</comment>
<keyword evidence="6" id="KW-0456">Lyase</keyword>
<evidence type="ECO:0000313" key="9">
    <source>
        <dbReference type="EMBL" id="MFD1717656.1"/>
    </source>
</evidence>
<dbReference type="Pfam" id="PF00381">
    <property type="entry name" value="PTS-HPr"/>
    <property type="match status" value="1"/>
</dbReference>
<dbReference type="InterPro" id="IPR000032">
    <property type="entry name" value="HPr-like"/>
</dbReference>
<feature type="domain" description="HPr" evidence="8">
    <location>
        <begin position="222"/>
        <end position="306"/>
    </location>
</feature>
<comment type="pathway">
    <text evidence="2">Carbohydrate acid metabolism.</text>
</comment>
<keyword evidence="10" id="KW-1185">Reference proteome</keyword>
<dbReference type="PROSITE" id="PS51350">
    <property type="entry name" value="PTS_HPR_DOM"/>
    <property type="match status" value="1"/>
</dbReference>
<protein>
    <recommendedName>
        <fullName evidence="5">Phosphocarrier protein HPr</fullName>
    </recommendedName>
</protein>
<evidence type="ECO:0000256" key="1">
    <source>
        <dbReference type="ARBA" id="ARBA00003681"/>
    </source>
</evidence>
<gene>
    <name evidence="9" type="ORF">ACFSE6_07415</name>
</gene>
<comment type="subunit">
    <text evidence="4">Homotrimer.</text>
</comment>
<evidence type="ECO:0000256" key="6">
    <source>
        <dbReference type="ARBA" id="ARBA00023239"/>
    </source>
</evidence>
<dbReference type="InterPro" id="IPR001020">
    <property type="entry name" value="PTS_HPr_His_P_site"/>
</dbReference>
<name>A0ABW4L6E7_9MICO</name>
<dbReference type="RefSeq" id="WP_388004373.1">
    <property type="nucleotide sequence ID" value="NZ_JBHUEE010000003.1"/>
</dbReference>
<reference evidence="10" key="1">
    <citation type="journal article" date="2019" name="Int. J. Syst. Evol. Microbiol.">
        <title>The Global Catalogue of Microorganisms (GCM) 10K type strain sequencing project: providing services to taxonomists for standard genome sequencing and annotation.</title>
        <authorList>
            <consortium name="The Broad Institute Genomics Platform"/>
            <consortium name="The Broad Institute Genome Sequencing Center for Infectious Disease"/>
            <person name="Wu L."/>
            <person name="Ma J."/>
        </authorList>
    </citation>
    <scope>NUCLEOTIDE SEQUENCE [LARGE SCALE GENOMIC DNA]</scope>
    <source>
        <strain evidence="10">JCM 17130</strain>
    </source>
</reference>
<evidence type="ECO:0000313" key="10">
    <source>
        <dbReference type="Proteomes" id="UP001597277"/>
    </source>
</evidence>
<dbReference type="NCBIfam" id="TIGR01003">
    <property type="entry name" value="PTS_HPr_family"/>
    <property type="match status" value="1"/>
</dbReference>
<dbReference type="PANTHER" id="PTHR30246:SF1">
    <property type="entry name" value="2-DEHYDRO-3-DEOXY-6-PHOSPHOGALACTONATE ALDOLASE-RELATED"/>
    <property type="match status" value="1"/>
</dbReference>
<organism evidence="9 10">
    <name type="scientific">Georgenia deserti</name>
    <dbReference type="NCBI Taxonomy" id="2093781"/>
    <lineage>
        <taxon>Bacteria</taxon>
        <taxon>Bacillati</taxon>
        <taxon>Actinomycetota</taxon>
        <taxon>Actinomycetes</taxon>
        <taxon>Micrococcales</taxon>
        <taxon>Bogoriellaceae</taxon>
        <taxon>Georgenia</taxon>
    </lineage>
</organism>
<dbReference type="PROSITE" id="PS00369">
    <property type="entry name" value="PTS_HPR_HIS"/>
    <property type="match status" value="1"/>
</dbReference>
<dbReference type="Gene3D" id="3.20.20.70">
    <property type="entry name" value="Aldolase class I"/>
    <property type="match status" value="1"/>
</dbReference>
<dbReference type="InterPro" id="IPR013785">
    <property type="entry name" value="Aldolase_TIM"/>
</dbReference>
<sequence>MSAAPTRQAMIETIVRARVTPTVRAADFEQADRWARAVVDGGLHVFEFTATTPGWVSAVARWSSEDSATVGLGTVTSAEVAEQAVDAGAAFLVSPFRVPEARKVADRHGVLLIEGGLTPNEVREAGRHGLAKLFPAGLGGLDYLKSLRSVLPGTPIAATGGIAVDQARTWLEAGAASVSIGSDLFAGPDVASAARALAASVADVPLPAFLDDGGDGPEEAAASEVVATIGDPSGLHARPASEIAKTVRAAGGAVTLTGPDGEEVDARSMLAVMGRNYQHGMTITVAASGPDAERVARDVATILEAS</sequence>
<dbReference type="PRINTS" id="PR00107">
    <property type="entry name" value="PHOSPHOCPHPR"/>
</dbReference>
<dbReference type="Pfam" id="PF01081">
    <property type="entry name" value="Aldolase"/>
    <property type="match status" value="1"/>
</dbReference>
<dbReference type="InterPro" id="IPR035895">
    <property type="entry name" value="HPr-like_sf"/>
</dbReference>
<dbReference type="InterPro" id="IPR000887">
    <property type="entry name" value="Aldlse_KDPG_KHG"/>
</dbReference>
<evidence type="ECO:0000256" key="5">
    <source>
        <dbReference type="ARBA" id="ARBA00020422"/>
    </source>
</evidence>
<evidence type="ECO:0000256" key="4">
    <source>
        <dbReference type="ARBA" id="ARBA00011233"/>
    </source>
</evidence>
<proteinExistence type="inferred from homology"/>